<dbReference type="EMBL" id="ML179499">
    <property type="protein sequence ID" value="THU86395.1"/>
    <property type="molecule type" value="Genomic_DNA"/>
</dbReference>
<organism evidence="1 2">
    <name type="scientific">Dendrothele bispora (strain CBS 962.96)</name>
    <dbReference type="NCBI Taxonomy" id="1314807"/>
    <lineage>
        <taxon>Eukaryota</taxon>
        <taxon>Fungi</taxon>
        <taxon>Dikarya</taxon>
        <taxon>Basidiomycota</taxon>
        <taxon>Agaricomycotina</taxon>
        <taxon>Agaricomycetes</taxon>
        <taxon>Agaricomycetidae</taxon>
        <taxon>Agaricales</taxon>
        <taxon>Agaricales incertae sedis</taxon>
        <taxon>Dendrothele</taxon>
    </lineage>
</organism>
<accession>A0A4V4HDC7</accession>
<proteinExistence type="predicted"/>
<sequence length="61" mass="6532">MCGFGTLQLDDAPHKCIVEEMLHAIDIAGDFEDSISGKYVLDGNHVAPVQQLDGNGMTEGQ</sequence>
<keyword evidence="2" id="KW-1185">Reference proteome</keyword>
<gene>
    <name evidence="1" type="ORF">K435DRAFT_868333</name>
</gene>
<dbReference type="Proteomes" id="UP000297245">
    <property type="component" value="Unassembled WGS sequence"/>
</dbReference>
<name>A0A4V4HDC7_DENBC</name>
<dbReference type="AlphaFoldDB" id="A0A4V4HDC7"/>
<protein>
    <submittedName>
        <fullName evidence="1">Uncharacterized protein</fullName>
    </submittedName>
</protein>
<evidence type="ECO:0000313" key="2">
    <source>
        <dbReference type="Proteomes" id="UP000297245"/>
    </source>
</evidence>
<reference evidence="1 2" key="1">
    <citation type="journal article" date="2019" name="Nat. Ecol. Evol.">
        <title>Megaphylogeny resolves global patterns of mushroom evolution.</title>
        <authorList>
            <person name="Varga T."/>
            <person name="Krizsan K."/>
            <person name="Foldi C."/>
            <person name="Dima B."/>
            <person name="Sanchez-Garcia M."/>
            <person name="Sanchez-Ramirez S."/>
            <person name="Szollosi G.J."/>
            <person name="Szarkandi J.G."/>
            <person name="Papp V."/>
            <person name="Albert L."/>
            <person name="Andreopoulos W."/>
            <person name="Angelini C."/>
            <person name="Antonin V."/>
            <person name="Barry K.W."/>
            <person name="Bougher N.L."/>
            <person name="Buchanan P."/>
            <person name="Buyck B."/>
            <person name="Bense V."/>
            <person name="Catcheside P."/>
            <person name="Chovatia M."/>
            <person name="Cooper J."/>
            <person name="Damon W."/>
            <person name="Desjardin D."/>
            <person name="Finy P."/>
            <person name="Geml J."/>
            <person name="Haridas S."/>
            <person name="Hughes K."/>
            <person name="Justo A."/>
            <person name="Karasinski D."/>
            <person name="Kautmanova I."/>
            <person name="Kiss B."/>
            <person name="Kocsube S."/>
            <person name="Kotiranta H."/>
            <person name="LaButti K.M."/>
            <person name="Lechner B.E."/>
            <person name="Liimatainen K."/>
            <person name="Lipzen A."/>
            <person name="Lukacs Z."/>
            <person name="Mihaltcheva S."/>
            <person name="Morgado L.N."/>
            <person name="Niskanen T."/>
            <person name="Noordeloos M.E."/>
            <person name="Ohm R.A."/>
            <person name="Ortiz-Santana B."/>
            <person name="Ovrebo C."/>
            <person name="Racz N."/>
            <person name="Riley R."/>
            <person name="Savchenko A."/>
            <person name="Shiryaev A."/>
            <person name="Soop K."/>
            <person name="Spirin V."/>
            <person name="Szebenyi C."/>
            <person name="Tomsovsky M."/>
            <person name="Tulloss R.E."/>
            <person name="Uehling J."/>
            <person name="Grigoriev I.V."/>
            <person name="Vagvolgyi C."/>
            <person name="Papp T."/>
            <person name="Martin F.M."/>
            <person name="Miettinen O."/>
            <person name="Hibbett D.S."/>
            <person name="Nagy L.G."/>
        </authorList>
    </citation>
    <scope>NUCLEOTIDE SEQUENCE [LARGE SCALE GENOMIC DNA]</scope>
    <source>
        <strain evidence="1 2">CBS 962.96</strain>
    </source>
</reference>
<evidence type="ECO:0000313" key="1">
    <source>
        <dbReference type="EMBL" id="THU86395.1"/>
    </source>
</evidence>
<dbReference type="OrthoDB" id="5464at2759"/>